<dbReference type="RefSeq" id="WP_045246103.1">
    <property type="nucleotide sequence ID" value="NZ_JYIY01000049.1"/>
</dbReference>
<dbReference type="Proteomes" id="UP000033451">
    <property type="component" value="Unassembled WGS sequence"/>
</dbReference>
<dbReference type="InterPro" id="IPR027417">
    <property type="entry name" value="P-loop_NTPase"/>
</dbReference>
<evidence type="ECO:0000256" key="4">
    <source>
        <dbReference type="ARBA" id="ARBA00022989"/>
    </source>
</evidence>
<dbReference type="Gene3D" id="3.40.50.300">
    <property type="entry name" value="P-loop containing nucleotide triphosphate hydrolases"/>
    <property type="match status" value="2"/>
</dbReference>
<dbReference type="STRING" id="400772.RR49_00307"/>
<comment type="subcellular location">
    <subcellularLocation>
        <location evidence="1">Cell membrane</location>
        <topology evidence="1">Multi-pass membrane protein</topology>
    </subcellularLocation>
</comment>
<organism evidence="8 9">
    <name type="scientific">Microbacterium ginsengisoli</name>
    <dbReference type="NCBI Taxonomy" id="400772"/>
    <lineage>
        <taxon>Bacteria</taxon>
        <taxon>Bacillati</taxon>
        <taxon>Actinomycetota</taxon>
        <taxon>Actinomycetes</taxon>
        <taxon>Micrococcales</taxon>
        <taxon>Microbacteriaceae</taxon>
        <taxon>Microbacterium</taxon>
    </lineage>
</organism>
<evidence type="ECO:0000313" key="9">
    <source>
        <dbReference type="Proteomes" id="UP000033451"/>
    </source>
</evidence>
<feature type="region of interest" description="Disordered" evidence="6">
    <location>
        <begin position="699"/>
        <end position="729"/>
    </location>
</feature>
<dbReference type="PANTHER" id="PTHR37937">
    <property type="entry name" value="CONJUGATIVE TRANSFER: DNA TRANSPORT"/>
    <property type="match status" value="1"/>
</dbReference>
<dbReference type="PANTHER" id="PTHR37937:SF1">
    <property type="entry name" value="CONJUGATIVE TRANSFER: DNA TRANSPORT"/>
    <property type="match status" value="1"/>
</dbReference>
<feature type="domain" description="Type IV secretion system coupling protein TraD DNA-binding" evidence="7">
    <location>
        <begin position="298"/>
        <end position="632"/>
    </location>
</feature>
<dbReference type="AlphaFoldDB" id="A0A0F0LXH1"/>
<sequence length="729" mass="80083">MTRSKQAWVWRQLWWPRPFDPDTALELLDRIAADRQLGELVFEARASRGEVRYLVGTRPGHTRNLTVMLSSLVPGVRLRERNASERSRATFTGHVTLSHHSLALNVERVTAISRAILAGLAMAKDEADELILQVMLGGRLSPQFVPDRAADPTESWFELLTRGGQPATNETRTGLKHRVSLHGFKATIRIGVTGSTIGRERELITAVLAGIRVAEAAGVRIHFTVENPNKLEQAARPWRWPLNLSARELVGLMAWPIDKDVDANLPGHPGAHPRVLPPPVRLQTSKRPFAETTAPGEIVQVGIEPRDSLQHTLYLGPTSSGKSTAMLAQILSAVHAGRSVLVIDPKGDLVNDVLARIPHSRADDVVVIDPTSSRPVGFNPLKKGFRNPGVTADSMLAIFRELSGEAWGPRTNEVLAAALTTLSHYSGATLPMLPSLLTDNRFRHKVMKHIHDPLGLESFWNSYEAMSDPQRAQVIAPAMTRLRQFLMRPQLRAVLGQANPTFDFSDLFTHRRIVLVSLNKGTLGAESAKLLGSIIVGQVWPLILARTSLSPEQRHIVNVFIDEVQDYVSAYDDLDDALSQARGLGVGFALAHQYRRQIPAPTLAGIDANARNKIIFGLNGDDAADLAKQAVGLDRDDFTLLPRFGVYANLVQDGHATGWFSARTLPPEPPIREPVELRMHSANTYGRNADEVEREVLASIGLDDQGHAATDKPDDDEPIGRRKATGGPR</sequence>
<dbReference type="CDD" id="cd01127">
    <property type="entry name" value="TrwB_TraG_TraD_VirD4"/>
    <property type="match status" value="1"/>
</dbReference>
<evidence type="ECO:0000256" key="5">
    <source>
        <dbReference type="ARBA" id="ARBA00023136"/>
    </source>
</evidence>
<evidence type="ECO:0000256" key="1">
    <source>
        <dbReference type="ARBA" id="ARBA00004651"/>
    </source>
</evidence>
<dbReference type="GO" id="GO:0005886">
    <property type="term" value="C:plasma membrane"/>
    <property type="evidence" value="ECO:0007669"/>
    <property type="project" value="UniProtKB-SubCell"/>
</dbReference>
<evidence type="ECO:0000313" key="8">
    <source>
        <dbReference type="EMBL" id="KJL42009.1"/>
    </source>
</evidence>
<dbReference type="InterPro" id="IPR019476">
    <property type="entry name" value="T4SS_TraD_DNA-bd"/>
</dbReference>
<evidence type="ECO:0000256" key="6">
    <source>
        <dbReference type="SAM" id="MobiDB-lite"/>
    </source>
</evidence>
<keyword evidence="5" id="KW-0472">Membrane</keyword>
<dbReference type="Pfam" id="PF10412">
    <property type="entry name" value="TrwB_AAD_bind"/>
    <property type="match status" value="1"/>
</dbReference>
<evidence type="ECO:0000256" key="2">
    <source>
        <dbReference type="ARBA" id="ARBA00022475"/>
    </source>
</evidence>
<dbReference type="PATRIC" id="fig|400772.4.peg.333"/>
<keyword evidence="2" id="KW-1003">Cell membrane</keyword>
<reference evidence="8 9" key="1">
    <citation type="submission" date="2015-02" db="EMBL/GenBank/DDBJ databases">
        <title>Draft genome sequences of ten Microbacterium spp. with emphasis on heavy metal contaminated environments.</title>
        <authorList>
            <person name="Corretto E."/>
        </authorList>
    </citation>
    <scope>NUCLEOTIDE SEQUENCE [LARGE SCALE GENOMIC DNA]</scope>
    <source>
        <strain evidence="8 9">DSM 18659</strain>
    </source>
</reference>
<proteinExistence type="predicted"/>
<gene>
    <name evidence="8" type="ORF">RR49_00307</name>
</gene>
<comment type="caution">
    <text evidence="8">The sequence shown here is derived from an EMBL/GenBank/DDBJ whole genome shotgun (WGS) entry which is preliminary data.</text>
</comment>
<keyword evidence="3" id="KW-0812">Transmembrane</keyword>
<evidence type="ECO:0000259" key="7">
    <source>
        <dbReference type="Pfam" id="PF10412"/>
    </source>
</evidence>
<dbReference type="EMBL" id="JYIY01000049">
    <property type="protein sequence ID" value="KJL42009.1"/>
    <property type="molecule type" value="Genomic_DNA"/>
</dbReference>
<name>A0A0F0LXH1_9MICO</name>
<keyword evidence="9" id="KW-1185">Reference proteome</keyword>
<dbReference type="SUPFAM" id="SSF52540">
    <property type="entry name" value="P-loop containing nucleoside triphosphate hydrolases"/>
    <property type="match status" value="1"/>
</dbReference>
<evidence type="ECO:0000256" key="3">
    <source>
        <dbReference type="ARBA" id="ARBA00022692"/>
    </source>
</evidence>
<accession>A0A0F0LXH1</accession>
<keyword evidence="4" id="KW-1133">Transmembrane helix</keyword>
<dbReference type="OrthoDB" id="3258326at2"/>
<protein>
    <submittedName>
        <fullName evidence="8">AAA-like domain protein</fullName>
    </submittedName>
</protein>
<dbReference type="InterPro" id="IPR051539">
    <property type="entry name" value="T4SS-coupling_protein"/>
</dbReference>